<dbReference type="Proteomes" id="UP000507470">
    <property type="component" value="Unassembled WGS sequence"/>
</dbReference>
<accession>A0A6J8B9V7</accession>
<keyword evidence="2" id="KW-0472">Membrane</keyword>
<keyword evidence="1" id="KW-0245">EGF-like domain</keyword>
<dbReference type="GO" id="GO:0005044">
    <property type="term" value="F:scavenger receptor activity"/>
    <property type="evidence" value="ECO:0007669"/>
    <property type="project" value="InterPro"/>
</dbReference>
<keyword evidence="2" id="KW-0812">Transmembrane</keyword>
<evidence type="ECO:0000256" key="1">
    <source>
        <dbReference type="ARBA" id="ARBA00022536"/>
    </source>
</evidence>
<evidence type="ECO:0000256" key="2">
    <source>
        <dbReference type="SAM" id="Phobius"/>
    </source>
</evidence>
<evidence type="ECO:0000313" key="3">
    <source>
        <dbReference type="EMBL" id="CAC5380722.1"/>
    </source>
</evidence>
<dbReference type="PANTHER" id="PTHR24043:SF8">
    <property type="entry name" value="EGF-LIKE DOMAIN-CONTAINING PROTEIN"/>
    <property type="match status" value="1"/>
</dbReference>
<gene>
    <name evidence="3" type="ORF">MCOR_16670</name>
</gene>
<evidence type="ECO:0008006" key="5">
    <source>
        <dbReference type="Google" id="ProtNLM"/>
    </source>
</evidence>
<name>A0A6J8B9V7_MYTCO</name>
<feature type="transmembrane region" description="Helical" evidence="2">
    <location>
        <begin position="91"/>
        <end position="112"/>
    </location>
</feature>
<sequence length="179" mass="20146">MCNCLKKPCNIFTGKCPDEGCKMGWKGDSCDQECVSGYFGFNCAHLCETCFNQSCDIFEGNCRVGCNDGYRGRKCETPVSAESLSLIKSSFFMGGFASMLGILLIILTVVIARRQILKKQESGKAKNNSHSICNEQHYDDIMKMKNVSTYQDLTKHTVTVSNDYDQINNAYINRFKYNI</sequence>
<dbReference type="InterPro" id="IPR042635">
    <property type="entry name" value="MEGF10/SREC1/2-like"/>
</dbReference>
<dbReference type="OrthoDB" id="6162000at2759"/>
<dbReference type="EMBL" id="CACVKT020002932">
    <property type="protein sequence ID" value="CAC5380722.1"/>
    <property type="molecule type" value="Genomic_DNA"/>
</dbReference>
<protein>
    <recommendedName>
        <fullName evidence="5">MEGF10_11</fullName>
    </recommendedName>
</protein>
<dbReference type="AlphaFoldDB" id="A0A6J8B9V7"/>
<proteinExistence type="predicted"/>
<keyword evidence="2" id="KW-1133">Transmembrane helix</keyword>
<reference evidence="3 4" key="1">
    <citation type="submission" date="2020-06" db="EMBL/GenBank/DDBJ databases">
        <authorList>
            <person name="Li R."/>
            <person name="Bekaert M."/>
        </authorList>
    </citation>
    <scope>NUCLEOTIDE SEQUENCE [LARGE SCALE GENOMIC DNA]</scope>
    <source>
        <strain evidence="4">wild</strain>
    </source>
</reference>
<dbReference type="PANTHER" id="PTHR24043">
    <property type="entry name" value="SCAVENGER RECEPTOR CLASS F"/>
    <property type="match status" value="1"/>
</dbReference>
<evidence type="ECO:0000313" key="4">
    <source>
        <dbReference type="Proteomes" id="UP000507470"/>
    </source>
</evidence>
<keyword evidence="4" id="KW-1185">Reference proteome</keyword>
<dbReference type="Gene3D" id="2.170.300.10">
    <property type="entry name" value="Tie2 ligand-binding domain superfamily"/>
    <property type="match status" value="1"/>
</dbReference>
<organism evidence="3 4">
    <name type="scientific">Mytilus coruscus</name>
    <name type="common">Sea mussel</name>
    <dbReference type="NCBI Taxonomy" id="42192"/>
    <lineage>
        <taxon>Eukaryota</taxon>
        <taxon>Metazoa</taxon>
        <taxon>Spiralia</taxon>
        <taxon>Lophotrochozoa</taxon>
        <taxon>Mollusca</taxon>
        <taxon>Bivalvia</taxon>
        <taxon>Autobranchia</taxon>
        <taxon>Pteriomorphia</taxon>
        <taxon>Mytilida</taxon>
        <taxon>Mytiloidea</taxon>
        <taxon>Mytilidae</taxon>
        <taxon>Mytilinae</taxon>
        <taxon>Mytilus</taxon>
    </lineage>
</organism>